<dbReference type="EMBL" id="LJOY01000019">
    <property type="protein sequence ID" value="OBQ25935.1"/>
    <property type="molecule type" value="Genomic_DNA"/>
</dbReference>
<comment type="similarity">
    <text evidence="1">Belongs to the PspA/Vipp/IM30 family.</text>
</comment>
<organism evidence="3 4">
    <name type="scientific">Aphanizomenon flos-aquae LD13</name>
    <dbReference type="NCBI Taxonomy" id="1710894"/>
    <lineage>
        <taxon>Bacteria</taxon>
        <taxon>Bacillati</taxon>
        <taxon>Cyanobacteriota</taxon>
        <taxon>Cyanophyceae</taxon>
        <taxon>Nostocales</taxon>
        <taxon>Aphanizomenonaceae</taxon>
        <taxon>Aphanizomenon</taxon>
    </lineage>
</organism>
<feature type="coiled-coil region" evidence="2">
    <location>
        <begin position="24"/>
        <end position="65"/>
    </location>
</feature>
<dbReference type="NCBIfam" id="TIGR04376">
    <property type="entry name" value="TIGR04376 family protein"/>
    <property type="match status" value="1"/>
</dbReference>
<proteinExistence type="inferred from homology"/>
<evidence type="ECO:0000313" key="4">
    <source>
        <dbReference type="Proteomes" id="UP000092382"/>
    </source>
</evidence>
<reference evidence="3 4" key="1">
    <citation type="submission" date="2015-09" db="EMBL/GenBank/DDBJ databases">
        <title>Whole genome shotgun sequence assembly of Aphanizomenon flos-aquae UKL13.</title>
        <authorList>
            <person name="Driscoll C."/>
        </authorList>
    </citation>
    <scope>NUCLEOTIDE SEQUENCE [LARGE SCALE GENOMIC DNA]</scope>
    <source>
        <strain evidence="3">MDT13</strain>
    </source>
</reference>
<gene>
    <name evidence="3" type="ORF">AN481_07890</name>
</gene>
<dbReference type="InterPro" id="IPR007157">
    <property type="entry name" value="PspA_VIPP1"/>
</dbReference>
<keyword evidence="2" id="KW-0175">Coiled coil</keyword>
<dbReference type="Proteomes" id="UP000092382">
    <property type="component" value="Unassembled WGS sequence"/>
</dbReference>
<name>A0A1B7VY83_APHFL</name>
<evidence type="ECO:0000256" key="2">
    <source>
        <dbReference type="SAM" id="Coils"/>
    </source>
</evidence>
<comment type="caution">
    <text evidence="3">The sequence shown here is derived from an EMBL/GenBank/DDBJ whole genome shotgun (WGS) entry which is preliminary data.</text>
</comment>
<dbReference type="AlphaFoldDB" id="A0A1B7VY83"/>
<protein>
    <submittedName>
        <fullName evidence="3">Phage-shock protein</fullName>
    </submittedName>
</protein>
<dbReference type="PANTHER" id="PTHR31088">
    <property type="entry name" value="MEMBRANE-ASSOCIATED PROTEIN VIPP1, CHLOROPLASTIC"/>
    <property type="match status" value="1"/>
</dbReference>
<accession>A0A1B7VY83</accession>
<evidence type="ECO:0000256" key="1">
    <source>
        <dbReference type="ARBA" id="ARBA00043985"/>
    </source>
</evidence>
<dbReference type="InterPro" id="IPR030816">
    <property type="entry name" value="CHP04376"/>
</dbReference>
<feature type="coiled-coil region" evidence="2">
    <location>
        <begin position="106"/>
        <end position="180"/>
    </location>
</feature>
<evidence type="ECO:0000313" key="3">
    <source>
        <dbReference type="EMBL" id="OBQ25935.1"/>
    </source>
</evidence>
<dbReference type="PATRIC" id="fig|1710894.3.peg.3246"/>
<dbReference type="PANTHER" id="PTHR31088:SF6">
    <property type="entry name" value="PHAGE SHOCK PROTEIN A"/>
    <property type="match status" value="1"/>
</dbReference>
<sequence>MSLFDDLSRFLESRLEEFLRNNPHLELEALLEQLREQEEDTLKLIAELQLQEKQSQEEILATAQEIQKWHIRIQKAQAAGRQDLINPAQEREAALLREGNQMWGHMQGLKERITQSQELLRKIQQRRQEVQTKAAAAQTARTKAQAQQRLETETQGWNTATNYNSNFDDLEDKFRRWETEDELEKLKRNMGK</sequence>